<reference evidence="1 2" key="1">
    <citation type="journal article" date="2018" name="Mol. Plant">
        <title>The genome of Artemisia annua provides insight into the evolution of Asteraceae family and artemisinin biosynthesis.</title>
        <authorList>
            <person name="Shen Q."/>
            <person name="Zhang L."/>
            <person name="Liao Z."/>
            <person name="Wang S."/>
            <person name="Yan T."/>
            <person name="Shi P."/>
            <person name="Liu M."/>
            <person name="Fu X."/>
            <person name="Pan Q."/>
            <person name="Wang Y."/>
            <person name="Lv Z."/>
            <person name="Lu X."/>
            <person name="Zhang F."/>
            <person name="Jiang W."/>
            <person name="Ma Y."/>
            <person name="Chen M."/>
            <person name="Hao X."/>
            <person name="Li L."/>
            <person name="Tang Y."/>
            <person name="Lv G."/>
            <person name="Zhou Y."/>
            <person name="Sun X."/>
            <person name="Brodelius P.E."/>
            <person name="Rose J.K.C."/>
            <person name="Tang K."/>
        </authorList>
    </citation>
    <scope>NUCLEOTIDE SEQUENCE [LARGE SCALE GENOMIC DNA]</scope>
    <source>
        <strain evidence="2">cv. Huhao1</strain>
        <tissue evidence="1">Leaf</tissue>
    </source>
</reference>
<gene>
    <name evidence="1" type="ORF">CTI12_AA530130</name>
</gene>
<proteinExistence type="predicted"/>
<dbReference type="EMBL" id="PKPP01011505">
    <property type="protein sequence ID" value="PWA44021.1"/>
    <property type="molecule type" value="Genomic_DNA"/>
</dbReference>
<evidence type="ECO:0000313" key="2">
    <source>
        <dbReference type="Proteomes" id="UP000245207"/>
    </source>
</evidence>
<comment type="caution">
    <text evidence="1">The sequence shown here is derived from an EMBL/GenBank/DDBJ whole genome shotgun (WGS) entry which is preliminary data.</text>
</comment>
<keyword evidence="2" id="KW-1185">Reference proteome</keyword>
<accession>A0A2U1L4U3</accession>
<dbReference type="Proteomes" id="UP000245207">
    <property type="component" value="Unassembled WGS sequence"/>
</dbReference>
<dbReference type="AlphaFoldDB" id="A0A2U1L4U3"/>
<name>A0A2U1L4U3_ARTAN</name>
<protein>
    <submittedName>
        <fullName evidence="1">Uncharacterized protein</fullName>
    </submittedName>
</protein>
<sequence length="162" mass="17392">MDVDDGLQSVKVTVEGPSTRTAVIGASMRSSNDITINEPDSCHSTMTNSRNPSPVAVDAAGKGKRKVGDVPASLGNDYGAMGRFGSDTPLVDLGFDHMVVHRLLEYQQLHQKGGFLILVSKWNLDVDEGRLQVIGVQVEDGGKMRMEIKEELVGSFGSGCEQ</sequence>
<organism evidence="1 2">
    <name type="scientific">Artemisia annua</name>
    <name type="common">Sweet wormwood</name>
    <dbReference type="NCBI Taxonomy" id="35608"/>
    <lineage>
        <taxon>Eukaryota</taxon>
        <taxon>Viridiplantae</taxon>
        <taxon>Streptophyta</taxon>
        <taxon>Embryophyta</taxon>
        <taxon>Tracheophyta</taxon>
        <taxon>Spermatophyta</taxon>
        <taxon>Magnoliopsida</taxon>
        <taxon>eudicotyledons</taxon>
        <taxon>Gunneridae</taxon>
        <taxon>Pentapetalae</taxon>
        <taxon>asterids</taxon>
        <taxon>campanulids</taxon>
        <taxon>Asterales</taxon>
        <taxon>Asteraceae</taxon>
        <taxon>Asteroideae</taxon>
        <taxon>Anthemideae</taxon>
        <taxon>Artemisiinae</taxon>
        <taxon>Artemisia</taxon>
    </lineage>
</organism>
<evidence type="ECO:0000313" key="1">
    <source>
        <dbReference type="EMBL" id="PWA44021.1"/>
    </source>
</evidence>